<dbReference type="RefSeq" id="WP_219505336.1">
    <property type="nucleotide sequence ID" value="NZ_JAHXDN010000005.1"/>
</dbReference>
<dbReference type="GO" id="GO:0015074">
    <property type="term" value="P:DNA integration"/>
    <property type="evidence" value="ECO:0007669"/>
    <property type="project" value="InterPro"/>
</dbReference>
<dbReference type="PROSITE" id="PS51898">
    <property type="entry name" value="TYR_RECOMBINASE"/>
    <property type="match status" value="1"/>
</dbReference>
<comment type="caution">
    <text evidence="2">The sequence shown here is derived from an EMBL/GenBank/DDBJ whole genome shotgun (WGS) entry which is preliminary data.</text>
</comment>
<name>A0A9X1K3I5_9RHOB</name>
<dbReference type="Proteomes" id="UP001138661">
    <property type="component" value="Unassembled WGS sequence"/>
</dbReference>
<gene>
    <name evidence="2" type="ORF">KX928_17590</name>
</gene>
<keyword evidence="3" id="KW-1185">Reference proteome</keyword>
<sequence length="448" mass="49322">MGITNDRGRYYFVMRVPKRFKGIVCGKDGKPVSQVRQALFTDSRDEARAKAKQVEAAYLAQWEALAAGDGASAHKHYQNARKIASTYGFTYKPIDDVAAGDLQDLVRRLLALGEGETVAPPEIASAIMGTVPAATPTLMEVFEEYKSLTSVDRREKSEAQAKRWESLRRHAVEVFNKVIFEDPRFSEDPLPVGSITRAHALAYREHWAKRVEAGEVTAGAANKHIGILATILETWSKLTDVPLANPFKGLRLAPGKEGRIPPFSPEWISGKLLAPGAFDALNDEAADVFLMMINTGLRPSEITDAPLTDFETDAPIPFFRVAAHGRELKVSHTEREIPLLGVSLAAARRIVARGGIGRYAHKANGWSAAVTKHLRVHGLRETDKHTPYSLRHAMEDALQRVGADDRIRADILGHKYARPKYGDGGALPARLEVLEKVAYPARPEDAET</sequence>
<evidence type="ECO:0000259" key="1">
    <source>
        <dbReference type="PROSITE" id="PS51898"/>
    </source>
</evidence>
<dbReference type="GO" id="GO:0003677">
    <property type="term" value="F:DNA binding"/>
    <property type="evidence" value="ECO:0007669"/>
    <property type="project" value="InterPro"/>
</dbReference>
<evidence type="ECO:0000313" key="3">
    <source>
        <dbReference type="Proteomes" id="UP001138661"/>
    </source>
</evidence>
<dbReference type="InterPro" id="IPR002104">
    <property type="entry name" value="Integrase_catalytic"/>
</dbReference>
<evidence type="ECO:0000313" key="2">
    <source>
        <dbReference type="EMBL" id="MBW4709603.1"/>
    </source>
</evidence>
<dbReference type="EMBL" id="JAHXDN010000005">
    <property type="protein sequence ID" value="MBW4709603.1"/>
    <property type="molecule type" value="Genomic_DNA"/>
</dbReference>
<organism evidence="2 3">
    <name type="scientific">Roseobacter insulae</name>
    <dbReference type="NCBI Taxonomy" id="2859783"/>
    <lineage>
        <taxon>Bacteria</taxon>
        <taxon>Pseudomonadati</taxon>
        <taxon>Pseudomonadota</taxon>
        <taxon>Alphaproteobacteria</taxon>
        <taxon>Rhodobacterales</taxon>
        <taxon>Roseobacteraceae</taxon>
        <taxon>Roseobacter</taxon>
    </lineage>
</organism>
<reference evidence="2" key="1">
    <citation type="submission" date="2021-07" db="EMBL/GenBank/DDBJ databases">
        <title>Roseobacter insulae sp. nov., isolated from a tidal flat.</title>
        <authorList>
            <person name="Park S."/>
            <person name="Yoon J.-H."/>
        </authorList>
    </citation>
    <scope>NUCLEOTIDE SEQUENCE</scope>
    <source>
        <strain evidence="2">YSTF-M11</strain>
    </source>
</reference>
<protein>
    <recommendedName>
        <fullName evidence="1">Tyr recombinase domain-containing protein</fullName>
    </recommendedName>
</protein>
<feature type="domain" description="Tyr recombinase" evidence="1">
    <location>
        <begin position="258"/>
        <end position="436"/>
    </location>
</feature>
<dbReference type="GO" id="GO:0006310">
    <property type="term" value="P:DNA recombination"/>
    <property type="evidence" value="ECO:0007669"/>
    <property type="project" value="InterPro"/>
</dbReference>
<proteinExistence type="predicted"/>
<accession>A0A9X1K3I5</accession>
<dbReference type="AlphaFoldDB" id="A0A9X1K3I5"/>
<dbReference type="Pfam" id="PF20172">
    <property type="entry name" value="DUF6538"/>
    <property type="match status" value="1"/>
</dbReference>
<dbReference type="InterPro" id="IPR046668">
    <property type="entry name" value="DUF6538"/>
</dbReference>